<keyword evidence="3 6" id="KW-0489">Methyltransferase</keyword>
<dbReference type="Proteomes" id="UP000183794">
    <property type="component" value="Unassembled WGS sequence"/>
</dbReference>
<protein>
    <recommendedName>
        <fullName evidence="6">Ribosomal RNA large subunit methyltransferase F</fullName>
        <ecNumber evidence="6">2.1.1.181</ecNumber>
    </recommendedName>
    <alternativeName>
        <fullName evidence="6">23S rRNA mA1618 methyltransferase</fullName>
    </alternativeName>
    <alternativeName>
        <fullName evidence="6">rRNA adenine N-6-methyltransferase</fullName>
    </alternativeName>
</protein>
<dbReference type="EMBL" id="FPLD01000052">
    <property type="protein sequence ID" value="SGY97011.1"/>
    <property type="molecule type" value="Genomic_DNA"/>
</dbReference>
<dbReference type="PIRSF" id="PIRSF029038">
    <property type="entry name" value="Mtase_YbiN_prd"/>
    <property type="match status" value="1"/>
</dbReference>
<dbReference type="InterPro" id="IPR016909">
    <property type="entry name" value="rRNA_lsu_MeTfrase_F"/>
</dbReference>
<dbReference type="RefSeq" id="WP_045111567.1">
    <property type="nucleotide sequence ID" value="NZ_CAWRBC010000055.1"/>
</dbReference>
<dbReference type="NCBIfam" id="NF008725">
    <property type="entry name" value="PRK11727.1"/>
    <property type="match status" value="1"/>
</dbReference>
<gene>
    <name evidence="6" type="primary">rlmF</name>
    <name evidence="7" type="ORF">NVI5450_1906</name>
</gene>
<name>A0A090IJQ0_9GAMM</name>
<dbReference type="PANTHER" id="PTHR13393:SF0">
    <property type="entry name" value="RNA N6-ADENOSINE-METHYLTRANSFERASE METTL16"/>
    <property type="match status" value="1"/>
</dbReference>
<keyword evidence="2 6" id="KW-0698">rRNA processing</keyword>
<evidence type="ECO:0000256" key="1">
    <source>
        <dbReference type="ARBA" id="ARBA00022490"/>
    </source>
</evidence>
<comment type="catalytic activity">
    <reaction evidence="6">
        <text>adenosine(1618) in 23S rRNA + S-adenosyl-L-methionine = N(6)-methyladenosine(1618) in 23S rRNA + S-adenosyl-L-homocysteine + H(+)</text>
        <dbReference type="Rhea" id="RHEA:16497"/>
        <dbReference type="Rhea" id="RHEA-COMP:10229"/>
        <dbReference type="Rhea" id="RHEA-COMP:10231"/>
        <dbReference type="ChEBI" id="CHEBI:15378"/>
        <dbReference type="ChEBI" id="CHEBI:57856"/>
        <dbReference type="ChEBI" id="CHEBI:59789"/>
        <dbReference type="ChEBI" id="CHEBI:74411"/>
        <dbReference type="ChEBI" id="CHEBI:74449"/>
        <dbReference type="EC" id="2.1.1.181"/>
    </reaction>
</comment>
<sequence length="316" mass="35070">MTKKIATLHPRNPHQGRYDLTALVKTYPALKAYIRLNPCGEETVDFSDDKAVVCLNSALLAHFYQVPNWQIPTGYLCPPIPGRADYIHYIADLLAEINNGDVPTGKRVKALDIGTGANCIYPILGHRSYGWGFVGTDIDTVAAKTANVIVQANPSLNKAIKIVLKKTPGSTFKGVIKYNDKYAVTVCNPPFHASMADATAGTERKIKNLHKGKAAPTNTTKLNFGGQNSELWCEGGELRFVKDMAKESKDFAEQVCWFTSLISKGEHIEELEQYLHTLGAKQIRVIPMSQGQKVSRILAWSFMDTDEQLQWATDNW</sequence>
<dbReference type="HOGENOM" id="CLU_027534_3_0_6"/>
<comment type="subcellular location">
    <subcellularLocation>
        <location evidence="6">Cytoplasm</location>
    </subcellularLocation>
</comment>
<evidence type="ECO:0000313" key="7">
    <source>
        <dbReference type="EMBL" id="SGY97011.1"/>
    </source>
</evidence>
<dbReference type="SUPFAM" id="SSF53335">
    <property type="entry name" value="S-adenosyl-L-methionine-dependent methyltransferases"/>
    <property type="match status" value="1"/>
</dbReference>
<evidence type="ECO:0000256" key="6">
    <source>
        <dbReference type="HAMAP-Rule" id="MF_01848"/>
    </source>
</evidence>
<dbReference type="KEGG" id="mvs:MVIS_3557"/>
<dbReference type="Gene3D" id="3.40.50.150">
    <property type="entry name" value="Vaccinia Virus protein VP39"/>
    <property type="match status" value="1"/>
</dbReference>
<organism evidence="7 8">
    <name type="scientific">Moritella viscosa</name>
    <dbReference type="NCBI Taxonomy" id="80854"/>
    <lineage>
        <taxon>Bacteria</taxon>
        <taxon>Pseudomonadati</taxon>
        <taxon>Pseudomonadota</taxon>
        <taxon>Gammaproteobacteria</taxon>
        <taxon>Alteromonadales</taxon>
        <taxon>Moritellaceae</taxon>
        <taxon>Moritella</taxon>
    </lineage>
</organism>
<reference evidence="7 8" key="1">
    <citation type="submission" date="2016-11" db="EMBL/GenBank/DDBJ databases">
        <authorList>
            <person name="Jaros S."/>
            <person name="Januszkiewicz K."/>
            <person name="Wedrychowicz H."/>
        </authorList>
    </citation>
    <scope>NUCLEOTIDE SEQUENCE [LARGE SCALE GENOMIC DNA]</scope>
    <source>
        <strain evidence="7">NVI 5450</strain>
    </source>
</reference>
<dbReference type="OrthoDB" id="1115728at2"/>
<dbReference type="GO" id="GO:0005737">
    <property type="term" value="C:cytoplasm"/>
    <property type="evidence" value="ECO:0007669"/>
    <property type="project" value="UniProtKB-SubCell"/>
</dbReference>
<dbReference type="PATRIC" id="fig|80854.5.peg.3763"/>
<dbReference type="GO" id="GO:0052907">
    <property type="term" value="F:23S rRNA (adenine(1618)-N(6))-methyltransferase activity"/>
    <property type="evidence" value="ECO:0007669"/>
    <property type="project" value="UniProtKB-EC"/>
</dbReference>
<dbReference type="EC" id="2.1.1.181" evidence="6"/>
<dbReference type="HAMAP" id="MF_01848">
    <property type="entry name" value="23SrRNA_methyltr_F"/>
    <property type="match status" value="1"/>
</dbReference>
<evidence type="ECO:0000256" key="2">
    <source>
        <dbReference type="ARBA" id="ARBA00022552"/>
    </source>
</evidence>
<proteinExistence type="inferred from homology"/>
<dbReference type="InterPro" id="IPR029063">
    <property type="entry name" value="SAM-dependent_MTases_sf"/>
</dbReference>
<evidence type="ECO:0000313" key="8">
    <source>
        <dbReference type="Proteomes" id="UP000183794"/>
    </source>
</evidence>
<evidence type="ECO:0000256" key="5">
    <source>
        <dbReference type="ARBA" id="ARBA00022691"/>
    </source>
</evidence>
<dbReference type="STRING" id="80854.MVIS_3557"/>
<comment type="similarity">
    <text evidence="6">Belongs to the methyltransferase superfamily. METTL16/RlmF family.</text>
</comment>
<comment type="function">
    <text evidence="6">Specifically methylates the adenine in position 1618 of 23S rRNA.</text>
</comment>
<dbReference type="PANTHER" id="PTHR13393">
    <property type="entry name" value="SAM-DEPENDENT METHYLTRANSFERASE"/>
    <property type="match status" value="1"/>
</dbReference>
<evidence type="ECO:0000256" key="3">
    <source>
        <dbReference type="ARBA" id="ARBA00022603"/>
    </source>
</evidence>
<keyword evidence="5 6" id="KW-0949">S-adenosyl-L-methionine</keyword>
<evidence type="ECO:0000256" key="4">
    <source>
        <dbReference type="ARBA" id="ARBA00022679"/>
    </source>
</evidence>
<dbReference type="GO" id="GO:0070475">
    <property type="term" value="P:rRNA base methylation"/>
    <property type="evidence" value="ECO:0007669"/>
    <property type="project" value="TreeGrafter"/>
</dbReference>
<keyword evidence="1 6" id="KW-0963">Cytoplasm</keyword>
<dbReference type="Pfam" id="PF05971">
    <property type="entry name" value="Methyltransf_10"/>
    <property type="match status" value="1"/>
</dbReference>
<keyword evidence="4 6" id="KW-0808">Transferase</keyword>
<dbReference type="InterPro" id="IPR010286">
    <property type="entry name" value="METTL16/RlmF"/>
</dbReference>
<dbReference type="AlphaFoldDB" id="A0A090IJQ0"/>
<accession>A0A090IJQ0</accession>